<accession>A0ABZ1N0H3</accession>
<gene>
    <name evidence="2" type="ORF">OG308_18710</name>
</gene>
<dbReference type="RefSeq" id="WP_405145574.1">
    <property type="nucleotide sequence ID" value="NZ_CP109527.1"/>
</dbReference>
<dbReference type="EMBL" id="CP109527">
    <property type="protein sequence ID" value="WTY33378.1"/>
    <property type="molecule type" value="Genomic_DNA"/>
</dbReference>
<keyword evidence="3" id="KW-1185">Reference proteome</keyword>
<dbReference type="PANTHER" id="PTHR43441">
    <property type="entry name" value="RIBOSOMAL-PROTEIN-SERINE ACETYLTRANSFERASE"/>
    <property type="match status" value="1"/>
</dbReference>
<evidence type="ECO:0000313" key="3">
    <source>
        <dbReference type="Proteomes" id="UP001621418"/>
    </source>
</evidence>
<dbReference type="PROSITE" id="PS51186">
    <property type="entry name" value="GNAT"/>
    <property type="match status" value="1"/>
</dbReference>
<evidence type="ECO:0000259" key="1">
    <source>
        <dbReference type="PROSITE" id="PS51186"/>
    </source>
</evidence>
<reference evidence="2 3" key="1">
    <citation type="submission" date="2022-10" db="EMBL/GenBank/DDBJ databases">
        <title>The complete genomes of actinobacterial strains from the NBC collection.</title>
        <authorList>
            <person name="Joergensen T.S."/>
            <person name="Alvarez Arevalo M."/>
            <person name="Sterndorff E.B."/>
            <person name="Faurdal D."/>
            <person name="Vuksanovic O."/>
            <person name="Mourched A.-S."/>
            <person name="Charusanti P."/>
            <person name="Shaw S."/>
            <person name="Blin K."/>
            <person name="Weber T."/>
        </authorList>
    </citation>
    <scope>NUCLEOTIDE SEQUENCE [LARGE SCALE GENOMIC DNA]</scope>
    <source>
        <strain evidence="2 3">NBC_01413</strain>
    </source>
</reference>
<dbReference type="Proteomes" id="UP001621418">
    <property type="component" value="Chromosome"/>
</dbReference>
<dbReference type="InterPro" id="IPR016181">
    <property type="entry name" value="Acyl_CoA_acyltransferase"/>
</dbReference>
<dbReference type="Pfam" id="PF13302">
    <property type="entry name" value="Acetyltransf_3"/>
    <property type="match status" value="1"/>
</dbReference>
<sequence>MSSSYASVVLGPVRLRGVTVRLRPPAFGDFAEWRRIRLRDRACLEPFWFRSSSTWEQRHTATRWVRECLTVRAEAEAGRRVSTVLEIDGRFAGQIELVGIDSGAAELSVWVDAEVARRGASGLAGSLLLDFGFGAAGLERITAPIAVTNAGARRAVRQRWTMEAVMAGYFDVGNGRVDHELWSVTSDRIPAGGFAADWLEGYLATHPAVEDPADTTGSSTGAAVSRYTILRARIRYCLGRMRHLADPLCTATAATARAEHGSVTIRRWRSGDFRLRRAARIAARPLLAPATPVEEWTRLHTRREWWRARAASRRGLRGKHGAVLVVEEAGRYVGECRLFDQDMFDRNVRAAVWVSPQAAPEVAVGALRLLIGHATERLGIWRVALAVPSADRAGAAVALDAGLRHEGTMHRYRGVDGELTDHELWAFSTARTTAACVGGAGEERS</sequence>
<evidence type="ECO:0000313" key="2">
    <source>
        <dbReference type="EMBL" id="WTY33378.1"/>
    </source>
</evidence>
<protein>
    <submittedName>
        <fullName evidence="2">GNAT family N-acetyltransferase</fullName>
    </submittedName>
</protein>
<organism evidence="2 3">
    <name type="scientific">Nocardia salmonicida</name>
    <dbReference type="NCBI Taxonomy" id="53431"/>
    <lineage>
        <taxon>Bacteria</taxon>
        <taxon>Bacillati</taxon>
        <taxon>Actinomycetota</taxon>
        <taxon>Actinomycetes</taxon>
        <taxon>Mycobacteriales</taxon>
        <taxon>Nocardiaceae</taxon>
        <taxon>Nocardia</taxon>
    </lineage>
</organism>
<dbReference type="SUPFAM" id="SSF55729">
    <property type="entry name" value="Acyl-CoA N-acyltransferases (Nat)"/>
    <property type="match status" value="2"/>
</dbReference>
<proteinExistence type="predicted"/>
<dbReference type="InterPro" id="IPR000182">
    <property type="entry name" value="GNAT_dom"/>
</dbReference>
<dbReference type="PANTHER" id="PTHR43441:SF2">
    <property type="entry name" value="FAMILY ACETYLTRANSFERASE, PUTATIVE (AFU_ORTHOLOGUE AFUA_7G00850)-RELATED"/>
    <property type="match status" value="1"/>
</dbReference>
<name>A0ABZ1N0H3_9NOCA</name>
<dbReference type="Gene3D" id="3.40.630.30">
    <property type="match status" value="2"/>
</dbReference>
<dbReference type="InterPro" id="IPR051908">
    <property type="entry name" value="Ribosomal_N-acetyltransferase"/>
</dbReference>
<feature type="domain" description="N-acetyltransferase" evidence="1">
    <location>
        <begin position="20"/>
        <end position="192"/>
    </location>
</feature>